<accession>A0ABW0UH41</accession>
<protein>
    <submittedName>
        <fullName evidence="3">DUF4430 domain-containing protein</fullName>
    </submittedName>
</protein>
<feature type="signal peptide" evidence="1">
    <location>
        <begin position="1"/>
        <end position="18"/>
    </location>
</feature>
<sequence>MKKLLSSLVIFLSIFLVACDNDAAEKDDQVAGKVQLIVNLDTNKMDEQVTFESGDTVMDVLEDNYEVEKDNGLITSIDGLAQDEAKKLYWMFKVNDEMAPKGADQITLNDGDKIEFYQEKFE</sequence>
<evidence type="ECO:0000256" key="1">
    <source>
        <dbReference type="SAM" id="SignalP"/>
    </source>
</evidence>
<gene>
    <name evidence="3" type="ORF">ACFPQ3_11740</name>
</gene>
<dbReference type="Pfam" id="PF14478">
    <property type="entry name" value="DUF4430"/>
    <property type="match status" value="1"/>
</dbReference>
<evidence type="ECO:0000313" key="4">
    <source>
        <dbReference type="Proteomes" id="UP001596110"/>
    </source>
</evidence>
<dbReference type="Gene3D" id="2.170.130.30">
    <property type="match status" value="1"/>
</dbReference>
<feature type="domain" description="Transcobalamin-like C-terminal" evidence="2">
    <location>
        <begin position="54"/>
        <end position="120"/>
    </location>
</feature>
<evidence type="ECO:0000259" key="2">
    <source>
        <dbReference type="Pfam" id="PF14478"/>
    </source>
</evidence>
<keyword evidence="4" id="KW-1185">Reference proteome</keyword>
<dbReference type="Proteomes" id="UP001596110">
    <property type="component" value="Unassembled WGS sequence"/>
</dbReference>
<comment type="caution">
    <text evidence="3">The sequence shown here is derived from an EMBL/GenBank/DDBJ whole genome shotgun (WGS) entry which is preliminary data.</text>
</comment>
<dbReference type="PROSITE" id="PS51257">
    <property type="entry name" value="PROKAR_LIPOPROTEIN"/>
    <property type="match status" value="1"/>
</dbReference>
<organism evidence="3 4">
    <name type="scientific">Streptococcus caledonicus</name>
    <dbReference type="NCBI Taxonomy" id="2614158"/>
    <lineage>
        <taxon>Bacteria</taxon>
        <taxon>Bacillati</taxon>
        <taxon>Bacillota</taxon>
        <taxon>Bacilli</taxon>
        <taxon>Lactobacillales</taxon>
        <taxon>Streptococcaceae</taxon>
        <taxon>Streptococcus</taxon>
    </lineage>
</organism>
<dbReference type="EMBL" id="JBHSOJ010000033">
    <property type="protein sequence ID" value="MFC5632194.1"/>
    <property type="molecule type" value="Genomic_DNA"/>
</dbReference>
<name>A0ABW0UH41_9STRE</name>
<reference evidence="4" key="1">
    <citation type="journal article" date="2019" name="Int. J. Syst. Evol. Microbiol.">
        <title>The Global Catalogue of Microorganisms (GCM) 10K type strain sequencing project: providing services to taxonomists for standard genome sequencing and annotation.</title>
        <authorList>
            <consortium name="The Broad Institute Genomics Platform"/>
            <consortium name="The Broad Institute Genome Sequencing Center for Infectious Disease"/>
            <person name="Wu L."/>
            <person name="Ma J."/>
        </authorList>
    </citation>
    <scope>NUCLEOTIDE SEQUENCE [LARGE SCALE GENOMIC DNA]</scope>
    <source>
        <strain evidence="4">DT43</strain>
    </source>
</reference>
<dbReference type="InterPro" id="IPR027954">
    <property type="entry name" value="Transcobalamin-like_C"/>
</dbReference>
<proteinExistence type="predicted"/>
<dbReference type="RefSeq" id="WP_156805968.1">
    <property type="nucleotide sequence ID" value="NZ_JBHSOJ010000033.1"/>
</dbReference>
<feature type="chain" id="PRO_5045142290" evidence="1">
    <location>
        <begin position="19"/>
        <end position="122"/>
    </location>
</feature>
<keyword evidence="1" id="KW-0732">Signal</keyword>
<evidence type="ECO:0000313" key="3">
    <source>
        <dbReference type="EMBL" id="MFC5632194.1"/>
    </source>
</evidence>